<accession>A0A0F9KVI6</accession>
<evidence type="ECO:0000256" key="2">
    <source>
        <dbReference type="SAM" id="MobiDB-lite"/>
    </source>
</evidence>
<feature type="region of interest" description="Disordered" evidence="2">
    <location>
        <begin position="212"/>
        <end position="283"/>
    </location>
</feature>
<feature type="coiled-coil region" evidence="1">
    <location>
        <begin position="33"/>
        <end position="114"/>
    </location>
</feature>
<reference evidence="3" key="1">
    <citation type="journal article" date="2015" name="Nature">
        <title>Complex archaea that bridge the gap between prokaryotes and eukaryotes.</title>
        <authorList>
            <person name="Spang A."/>
            <person name="Saw J.H."/>
            <person name="Jorgensen S.L."/>
            <person name="Zaremba-Niedzwiedzka K."/>
            <person name="Martijn J."/>
            <person name="Lind A.E."/>
            <person name="van Eijk R."/>
            <person name="Schleper C."/>
            <person name="Guy L."/>
            <person name="Ettema T.J."/>
        </authorList>
    </citation>
    <scope>NUCLEOTIDE SEQUENCE</scope>
</reference>
<dbReference type="AlphaFoldDB" id="A0A0F9KVI6"/>
<name>A0A0F9KVI6_9ZZZZ</name>
<feature type="compositionally biased region" description="Acidic residues" evidence="2">
    <location>
        <begin position="227"/>
        <end position="241"/>
    </location>
</feature>
<dbReference type="EMBL" id="LAZR01007273">
    <property type="protein sequence ID" value="KKM86334.1"/>
    <property type="molecule type" value="Genomic_DNA"/>
</dbReference>
<feature type="compositionally biased region" description="Basic and acidic residues" evidence="2">
    <location>
        <begin position="243"/>
        <end position="252"/>
    </location>
</feature>
<keyword evidence="1" id="KW-0175">Coiled coil</keyword>
<protein>
    <submittedName>
        <fullName evidence="3">Uncharacterized protein</fullName>
    </submittedName>
</protein>
<sequence>MTKVIEMTPEEFNTAVQAKVDEALSSKEEAHARQEAEDALTEAKATFEKLRAALEAKDAKIAEYEEALAKLDTNAPSEAEVAANERTVELEATIETLSRRAEVAEAALETLAREETAAGRMSDLEDAGIALEGDEAERQYAKVRGFDDESFEAYKSELVALKSKYASSSEEEGEDSEVELAEQEVAAIAESLGCDPQDEKCVSLVRDVASKMAQVTRDRRSTPAAEEAAEEEVVEGTESSEEAAAKPHKETASTKLSLGDAISKAMDQEIQAPPGLKAELAQAWEERYAEKHGENKS</sequence>
<organism evidence="3">
    <name type="scientific">marine sediment metagenome</name>
    <dbReference type="NCBI Taxonomy" id="412755"/>
    <lineage>
        <taxon>unclassified sequences</taxon>
        <taxon>metagenomes</taxon>
        <taxon>ecological metagenomes</taxon>
    </lineage>
</organism>
<comment type="caution">
    <text evidence="3">The sequence shown here is derived from an EMBL/GenBank/DDBJ whole genome shotgun (WGS) entry which is preliminary data.</text>
</comment>
<proteinExistence type="predicted"/>
<gene>
    <name evidence="3" type="ORF">LCGC14_1280030</name>
</gene>
<evidence type="ECO:0000313" key="3">
    <source>
        <dbReference type="EMBL" id="KKM86334.1"/>
    </source>
</evidence>
<evidence type="ECO:0000256" key="1">
    <source>
        <dbReference type="SAM" id="Coils"/>
    </source>
</evidence>